<protein>
    <submittedName>
        <fullName evidence="3">DUF2007 domain-containing protein</fullName>
    </submittedName>
</protein>
<feature type="transmembrane region" description="Helical" evidence="1">
    <location>
        <begin position="101"/>
        <end position="123"/>
    </location>
</feature>
<dbReference type="Proteomes" id="UP000297891">
    <property type="component" value="Unassembled WGS sequence"/>
</dbReference>
<dbReference type="EMBL" id="RQFP01000001">
    <property type="protein sequence ID" value="TGK96493.1"/>
    <property type="molecule type" value="Genomic_DNA"/>
</dbReference>
<name>A0A2M9Y482_9LEPT</name>
<dbReference type="Pfam" id="PF09413">
    <property type="entry name" value="DUF2007"/>
    <property type="match status" value="1"/>
</dbReference>
<dbReference type="InterPro" id="IPR018551">
    <property type="entry name" value="DUF2007"/>
</dbReference>
<sequence>MKLIYTSTDYTKIKVIESALAANQVKFITKGEDLDVLNAMIPRHSNLIEIYVSDQDYSKALEIIENGSALEDSPEEDPFPTQRYNRYRELTKLNAKKDTKFLLTIISAVLFISNLYFLLLYTLEKDKFQKYKNSMESELYDYVFDEDSYCTSTLYKKMRKVIQISCYDKETDQILSQKNYDQSEILTYESFNPYLLDFFTIQRSYDINGIKTAEFADNDQDGEFDEYIIFDQKGSKVKRYLDKNRDHRFDESEIVD</sequence>
<gene>
    <name evidence="3" type="ORF">EHQ30_07785</name>
</gene>
<keyword evidence="1" id="KW-0812">Transmembrane</keyword>
<evidence type="ECO:0000313" key="4">
    <source>
        <dbReference type="Proteomes" id="UP000297891"/>
    </source>
</evidence>
<reference evidence="3" key="1">
    <citation type="journal article" date="2019" name="PLoS Negl. Trop. Dis.">
        <title>Revisiting the worldwide diversity of Leptospira species in the environment.</title>
        <authorList>
            <person name="Vincent A.T."/>
            <person name="Schiettekatte O."/>
            <person name="Bourhy P."/>
            <person name="Veyrier F.J."/>
            <person name="Picardeau M."/>
        </authorList>
    </citation>
    <scope>NUCLEOTIDE SEQUENCE [LARGE SCALE GENOMIC DNA]</scope>
    <source>
        <strain evidence="3">201800277</strain>
    </source>
</reference>
<evidence type="ECO:0000313" key="3">
    <source>
        <dbReference type="EMBL" id="TGK96493.1"/>
    </source>
</evidence>
<dbReference type="AlphaFoldDB" id="A0A2M9Y482"/>
<proteinExistence type="predicted"/>
<dbReference type="RefSeq" id="WP_100789673.1">
    <property type="nucleotide sequence ID" value="NZ_NPDQ01000002.1"/>
</dbReference>
<evidence type="ECO:0000259" key="2">
    <source>
        <dbReference type="Pfam" id="PF09413"/>
    </source>
</evidence>
<comment type="caution">
    <text evidence="3">The sequence shown here is derived from an EMBL/GenBank/DDBJ whole genome shotgun (WGS) entry which is preliminary data.</text>
</comment>
<keyword evidence="1" id="KW-1133">Transmembrane helix</keyword>
<organism evidence="3 4">
    <name type="scientific">Leptospira brenneri</name>
    <dbReference type="NCBI Taxonomy" id="2023182"/>
    <lineage>
        <taxon>Bacteria</taxon>
        <taxon>Pseudomonadati</taxon>
        <taxon>Spirochaetota</taxon>
        <taxon>Spirochaetia</taxon>
        <taxon>Leptospirales</taxon>
        <taxon>Leptospiraceae</taxon>
        <taxon>Leptospira</taxon>
    </lineage>
</organism>
<feature type="domain" description="DUF2007" evidence="2">
    <location>
        <begin position="1"/>
        <end position="66"/>
    </location>
</feature>
<keyword evidence="1" id="KW-0472">Membrane</keyword>
<evidence type="ECO:0000256" key="1">
    <source>
        <dbReference type="SAM" id="Phobius"/>
    </source>
</evidence>
<dbReference type="OrthoDB" id="324201at2"/>
<keyword evidence="4" id="KW-1185">Reference proteome</keyword>
<accession>A0A2M9Y482</accession>